<dbReference type="EMBL" id="GG666824">
    <property type="protein sequence ID" value="EEN41604.1"/>
    <property type="molecule type" value="Genomic_DNA"/>
</dbReference>
<feature type="chain" id="PRO_5002935426" evidence="2">
    <location>
        <begin position="21"/>
        <end position="186"/>
    </location>
</feature>
<organism>
    <name type="scientific">Branchiostoma floridae</name>
    <name type="common">Florida lancelet</name>
    <name type="synonym">Amphioxus</name>
    <dbReference type="NCBI Taxonomy" id="7739"/>
    <lineage>
        <taxon>Eukaryota</taxon>
        <taxon>Metazoa</taxon>
        <taxon>Chordata</taxon>
        <taxon>Cephalochordata</taxon>
        <taxon>Leptocardii</taxon>
        <taxon>Amphioxiformes</taxon>
        <taxon>Branchiostomatidae</taxon>
        <taxon>Branchiostoma</taxon>
    </lineage>
</organism>
<proteinExistence type="predicted"/>
<reference evidence="3" key="1">
    <citation type="journal article" date="2008" name="Nature">
        <title>The amphioxus genome and the evolution of the chordate karyotype.</title>
        <authorList>
            <consortium name="US DOE Joint Genome Institute (JGI-PGF)"/>
            <person name="Putnam N.H."/>
            <person name="Butts T."/>
            <person name="Ferrier D.E.K."/>
            <person name="Furlong R.F."/>
            <person name="Hellsten U."/>
            <person name="Kawashima T."/>
            <person name="Robinson-Rechavi M."/>
            <person name="Shoguchi E."/>
            <person name="Terry A."/>
            <person name="Yu J.-K."/>
            <person name="Benito-Gutierrez E.L."/>
            <person name="Dubchak I."/>
            <person name="Garcia-Fernandez J."/>
            <person name="Gibson-Brown J.J."/>
            <person name="Grigoriev I.V."/>
            <person name="Horton A.C."/>
            <person name="de Jong P.J."/>
            <person name="Jurka J."/>
            <person name="Kapitonov V.V."/>
            <person name="Kohara Y."/>
            <person name="Kuroki Y."/>
            <person name="Lindquist E."/>
            <person name="Lucas S."/>
            <person name="Osoegawa K."/>
            <person name="Pennacchio L.A."/>
            <person name="Salamov A.A."/>
            <person name="Satou Y."/>
            <person name="Sauka-Spengler T."/>
            <person name="Schmutz J."/>
            <person name="Shin-I T."/>
            <person name="Toyoda A."/>
            <person name="Bronner-Fraser M."/>
            <person name="Fujiyama A."/>
            <person name="Holland L.Z."/>
            <person name="Holland P.W.H."/>
            <person name="Satoh N."/>
            <person name="Rokhsar D.S."/>
        </authorList>
    </citation>
    <scope>NUCLEOTIDE SEQUENCE [LARGE SCALE GENOMIC DNA]</scope>
    <source>
        <strain evidence="3">S238N-H82</strain>
        <tissue evidence="3">Testes</tissue>
    </source>
</reference>
<evidence type="ECO:0000256" key="1">
    <source>
        <dbReference type="SAM" id="MobiDB-lite"/>
    </source>
</evidence>
<accession>C4A0T0</accession>
<gene>
    <name evidence="3" type="ORF">BRAFLDRAFT_111777</name>
</gene>
<keyword evidence="2" id="KW-0732">Signal</keyword>
<protein>
    <submittedName>
        <fullName evidence="3">Uncharacterized protein</fullName>
    </submittedName>
</protein>
<feature type="region of interest" description="Disordered" evidence="1">
    <location>
        <begin position="164"/>
        <end position="186"/>
    </location>
</feature>
<evidence type="ECO:0000313" key="3">
    <source>
        <dbReference type="EMBL" id="EEN41604.1"/>
    </source>
</evidence>
<name>C4A0T0_BRAFL</name>
<evidence type="ECO:0000256" key="2">
    <source>
        <dbReference type="SAM" id="SignalP"/>
    </source>
</evidence>
<feature type="region of interest" description="Disordered" evidence="1">
    <location>
        <begin position="41"/>
        <end position="136"/>
    </location>
</feature>
<dbReference type="InParanoid" id="C4A0T0"/>
<feature type="signal peptide" evidence="2">
    <location>
        <begin position="1"/>
        <end position="20"/>
    </location>
</feature>
<dbReference type="AlphaFoldDB" id="C4A0T0"/>
<sequence length="186" mass="19445">MKVYLLLCAVVLAVAASANGWPLIYPNGDVQLQPLLHDDRISSPISNGQGKRDPLSPIVNGQGKRDPLSPIVNGQGKRDPLSPVVNGQGKRDPLSPVVNGQGKRDPLSPIVNGQGKRSPVLGGGFYSPSSDGQAGKTEALGRVDMPSGEAEVYKDGVRGPSLALGSFGKKPESNAQSRCNDPICWG</sequence>